<keyword evidence="1" id="KW-0325">Glycoprotein</keyword>
<evidence type="ECO:0000313" key="4">
    <source>
        <dbReference type="Proteomes" id="UP000663848"/>
    </source>
</evidence>
<evidence type="ECO:0000256" key="1">
    <source>
        <dbReference type="ARBA" id="ARBA00023180"/>
    </source>
</evidence>
<evidence type="ECO:0000313" key="3">
    <source>
        <dbReference type="EMBL" id="CAF5134754.1"/>
    </source>
</evidence>
<dbReference type="PANTHER" id="PTHR24028:SF328">
    <property type="entry name" value="CADHERIN-3"/>
    <property type="match status" value="1"/>
</dbReference>
<proteinExistence type="predicted"/>
<protein>
    <recommendedName>
        <fullName evidence="5">Cadherin-89D</fullName>
    </recommendedName>
</protein>
<gene>
    <name evidence="2" type="ORF">QYT958_LOCUS45653</name>
    <name evidence="3" type="ORF">QYT958_LOCUS47152</name>
</gene>
<dbReference type="Gene3D" id="2.60.40.60">
    <property type="entry name" value="Cadherins"/>
    <property type="match status" value="1"/>
</dbReference>
<dbReference type="InterPro" id="IPR050174">
    <property type="entry name" value="Protocadherin/Cadherin-CA"/>
</dbReference>
<sequence length="80" mass="9143">DDINDHVPTFSSKNYQFNLMENVPIGYEISLEQANDADLSENSRINYELKYLHEKNNDGPFEIVTKINGGLALKVIKEID</sequence>
<reference evidence="2" key="1">
    <citation type="submission" date="2021-02" db="EMBL/GenBank/DDBJ databases">
        <authorList>
            <person name="Nowell W R."/>
        </authorList>
    </citation>
    <scope>NUCLEOTIDE SEQUENCE</scope>
</reference>
<dbReference type="InterPro" id="IPR015919">
    <property type="entry name" value="Cadherin-like_sf"/>
</dbReference>
<comment type="caution">
    <text evidence="2">The sequence shown here is derived from an EMBL/GenBank/DDBJ whole genome shotgun (WGS) entry which is preliminary data.</text>
</comment>
<feature type="non-terminal residue" evidence="2">
    <location>
        <position position="1"/>
    </location>
</feature>
<name>A0A822F7E6_9BILA</name>
<dbReference type="GO" id="GO:0007155">
    <property type="term" value="P:cell adhesion"/>
    <property type="evidence" value="ECO:0007669"/>
    <property type="project" value="TreeGrafter"/>
</dbReference>
<dbReference type="Proteomes" id="UP000663848">
    <property type="component" value="Unassembled WGS sequence"/>
</dbReference>
<dbReference type="EMBL" id="CAJOBR010077048">
    <property type="protein sequence ID" value="CAF5114290.1"/>
    <property type="molecule type" value="Genomic_DNA"/>
</dbReference>
<accession>A0A822F7E6</accession>
<dbReference type="PANTHER" id="PTHR24028">
    <property type="entry name" value="CADHERIN-87A"/>
    <property type="match status" value="1"/>
</dbReference>
<dbReference type="AlphaFoldDB" id="A0A822F7E6"/>
<dbReference type="GO" id="GO:0005509">
    <property type="term" value="F:calcium ion binding"/>
    <property type="evidence" value="ECO:0007669"/>
    <property type="project" value="InterPro"/>
</dbReference>
<dbReference type="SUPFAM" id="SSF49313">
    <property type="entry name" value="Cadherin-like"/>
    <property type="match status" value="1"/>
</dbReference>
<dbReference type="CDD" id="cd11304">
    <property type="entry name" value="Cadherin_repeat"/>
    <property type="match status" value="1"/>
</dbReference>
<dbReference type="GO" id="GO:0005886">
    <property type="term" value="C:plasma membrane"/>
    <property type="evidence" value="ECO:0007669"/>
    <property type="project" value="TreeGrafter"/>
</dbReference>
<dbReference type="EMBL" id="CAJOBR010087269">
    <property type="protein sequence ID" value="CAF5134754.1"/>
    <property type="molecule type" value="Genomic_DNA"/>
</dbReference>
<evidence type="ECO:0000313" key="2">
    <source>
        <dbReference type="EMBL" id="CAF5114290.1"/>
    </source>
</evidence>
<evidence type="ECO:0008006" key="5">
    <source>
        <dbReference type="Google" id="ProtNLM"/>
    </source>
</evidence>
<organism evidence="2 4">
    <name type="scientific">Rotaria socialis</name>
    <dbReference type="NCBI Taxonomy" id="392032"/>
    <lineage>
        <taxon>Eukaryota</taxon>
        <taxon>Metazoa</taxon>
        <taxon>Spiralia</taxon>
        <taxon>Gnathifera</taxon>
        <taxon>Rotifera</taxon>
        <taxon>Eurotatoria</taxon>
        <taxon>Bdelloidea</taxon>
        <taxon>Philodinida</taxon>
        <taxon>Philodinidae</taxon>
        <taxon>Rotaria</taxon>
    </lineage>
</organism>
<feature type="non-terminal residue" evidence="2">
    <location>
        <position position="80"/>
    </location>
</feature>